<dbReference type="Proteomes" id="UP001203761">
    <property type="component" value="Unassembled WGS sequence"/>
</dbReference>
<dbReference type="InterPro" id="IPR021903">
    <property type="entry name" value="DUF3515"/>
</dbReference>
<comment type="caution">
    <text evidence="1">The sequence shown here is derived from an EMBL/GenBank/DDBJ whole genome shotgun (WGS) entry which is preliminary data.</text>
</comment>
<gene>
    <name evidence="1" type="ORF">Bequi_09990</name>
</gene>
<proteinExistence type="predicted"/>
<dbReference type="Pfam" id="PF12028">
    <property type="entry name" value="DUF3515"/>
    <property type="match status" value="1"/>
</dbReference>
<evidence type="ECO:0000313" key="1">
    <source>
        <dbReference type="EMBL" id="MCL6423714.1"/>
    </source>
</evidence>
<accession>A0ABT0R1T9</accession>
<evidence type="ECO:0000313" key="2">
    <source>
        <dbReference type="Proteomes" id="UP001203761"/>
    </source>
</evidence>
<sequence>MPPGPAAADPACADVIVGAPEELLGLPRQETTSQGTLAWGTGDGAVVLRCGVAPPPPTTEHCATLEDTSGTQIDWIVREDESGYVRFTTYGREPAIDLTVPRASAPDQPSAAALDLGQLVGAIPATAHCVGAGDL</sequence>
<dbReference type="EMBL" id="JAKNCJ010000005">
    <property type="protein sequence ID" value="MCL6423714.1"/>
    <property type="molecule type" value="Genomic_DNA"/>
</dbReference>
<protein>
    <submittedName>
        <fullName evidence="1">DUF3515 domain-containing protein</fullName>
    </submittedName>
</protein>
<organism evidence="1 2">
    <name type="scientific">Brachybacterium equifaecis</name>
    <dbReference type="NCBI Taxonomy" id="2910770"/>
    <lineage>
        <taxon>Bacteria</taxon>
        <taxon>Bacillati</taxon>
        <taxon>Actinomycetota</taxon>
        <taxon>Actinomycetes</taxon>
        <taxon>Micrococcales</taxon>
        <taxon>Dermabacteraceae</taxon>
        <taxon>Brachybacterium</taxon>
    </lineage>
</organism>
<reference evidence="1" key="1">
    <citation type="submission" date="2022-02" db="EMBL/GenBank/DDBJ databases">
        <authorList>
            <person name="Lee M."/>
            <person name="Kim S.-J."/>
            <person name="Jung M.-Y."/>
        </authorList>
    </citation>
    <scope>NUCLEOTIDE SEQUENCE</scope>
    <source>
        <strain evidence="1">JHP9</strain>
    </source>
</reference>
<keyword evidence="2" id="KW-1185">Reference proteome</keyword>
<name>A0ABT0R1T9_9MICO</name>